<organismHost>
    <name type="scientific">Homo sapiens</name>
    <name type="common">Human</name>
    <dbReference type="NCBI Taxonomy" id="9606"/>
</organismHost>
<evidence type="ECO:0000256" key="1">
    <source>
        <dbReference type="ARBA" id="ARBA00004379"/>
    </source>
</evidence>
<keyword evidence="8 11" id="KW-0472">Membrane</keyword>
<sequence>MRALLLLMLLLLLAPLVAPFPLKTPTQSPKEVRNCKFQEPWKFLKCYQLKSDMHPSWIIIMGIVNILACTFFSFVIYPRFDFGWNAPEALWLPPDPDTPPQQQQNQAHAPPPQPRPQYMPILNYEAEPQRAMLPAISYFNLTGGDD</sequence>
<evidence type="ECO:0000256" key="10">
    <source>
        <dbReference type="SAM" id="MobiDB-lite"/>
    </source>
</evidence>
<dbReference type="Proteomes" id="UP000316487">
    <property type="component" value="Genome"/>
</dbReference>
<reference evidence="12" key="1">
    <citation type="journal article" date="2017" name="J. Med. Virol.">
        <title>Adenovirus type 4 respiratory infections with a concurrent outbreak of coxsackievirus A21 among United States Army Basic Trainees, a retrospective viral etiology study using next-generation sequencing.</title>
        <authorList>
            <person name="Hang J."/>
            <person name="Vento T.J."/>
            <person name="Norby E.A."/>
            <person name="Jarman R.G."/>
            <person name="Keiser P.B."/>
            <person name="Kuschner R.A."/>
            <person name="Binn L.N."/>
        </authorList>
    </citation>
    <scope>NUCLEOTIDE SEQUENCE [LARGE SCALE GENOMIC DNA]</scope>
    <source>
        <strain evidence="13">V1003/New York USA/1981</strain>
        <strain evidence="12">V2029E/Georgia USA/1986</strain>
    </source>
</reference>
<accession>A0A1U9AKZ5</accession>
<evidence type="ECO:0000256" key="5">
    <source>
        <dbReference type="ARBA" id="ARBA00022729"/>
    </source>
</evidence>
<dbReference type="GO" id="GO:0016020">
    <property type="term" value="C:membrane"/>
    <property type="evidence" value="ECO:0007669"/>
    <property type="project" value="InterPro"/>
</dbReference>
<protein>
    <submittedName>
        <fullName evidence="12">Membrane protein E3 RID-beta</fullName>
    </submittedName>
</protein>
<organism evidence="12">
    <name type="scientific">Human adenovirus E serotype 4</name>
    <name type="common">HAdV-4</name>
    <name type="synonym">Human adenovirus 4</name>
    <dbReference type="NCBI Taxonomy" id="28280"/>
    <lineage>
        <taxon>Viruses</taxon>
        <taxon>Varidnaviria</taxon>
        <taxon>Bamfordvirae</taxon>
        <taxon>Preplasmiviricota</taxon>
        <taxon>Polisuviricotina</taxon>
        <taxon>Pharingeaviricetes</taxon>
        <taxon>Rowavirales</taxon>
        <taxon>Adenoviridae</taxon>
        <taxon>Mastadenovirus</taxon>
        <taxon>Mastadenovirus exoticum</taxon>
        <taxon>Human mastadenovirus E</taxon>
    </lineage>
</organism>
<keyword evidence="2" id="KW-0244">Early protein</keyword>
<evidence type="ECO:0000313" key="12">
    <source>
        <dbReference type="EMBL" id="ANQ44091.1"/>
    </source>
</evidence>
<evidence type="ECO:0000256" key="6">
    <source>
        <dbReference type="ARBA" id="ARBA00022870"/>
    </source>
</evidence>
<evidence type="ECO:0000256" key="7">
    <source>
        <dbReference type="ARBA" id="ARBA00022989"/>
    </source>
</evidence>
<evidence type="ECO:0000256" key="4">
    <source>
        <dbReference type="ARBA" id="ARBA00022692"/>
    </source>
</evidence>
<evidence type="ECO:0000313" key="13">
    <source>
        <dbReference type="EMBL" id="ANQ44508.1"/>
    </source>
</evidence>
<evidence type="ECO:0000256" key="2">
    <source>
        <dbReference type="ARBA" id="ARBA00022518"/>
    </source>
</evidence>
<feature type="transmembrane region" description="Helical" evidence="11">
    <location>
        <begin position="57"/>
        <end position="77"/>
    </location>
</feature>
<feature type="region of interest" description="Disordered" evidence="10">
    <location>
        <begin position="91"/>
        <end position="119"/>
    </location>
</feature>
<evidence type="ECO:0000256" key="8">
    <source>
        <dbReference type="ARBA" id="ARBA00023136"/>
    </source>
</evidence>
<dbReference type="InterPro" id="IPR008131">
    <property type="entry name" value="Adeno_E3_14_5"/>
</dbReference>
<dbReference type="EMBL" id="KX384957">
    <property type="protein sequence ID" value="ANQ44508.1"/>
    <property type="molecule type" value="Genomic_DNA"/>
</dbReference>
<keyword evidence="4 11" id="KW-0812">Transmembrane</keyword>
<keyword evidence="7 11" id="KW-1133">Transmembrane helix</keyword>
<dbReference type="GO" id="GO:0033644">
    <property type="term" value="C:host cell membrane"/>
    <property type="evidence" value="ECO:0007669"/>
    <property type="project" value="UniProtKB-SubCell"/>
</dbReference>
<keyword evidence="6" id="KW-1043">Host membrane</keyword>
<keyword evidence="9" id="KW-0325">Glycoprotein</keyword>
<dbReference type="Proteomes" id="UP000316797">
    <property type="component" value="Segment"/>
</dbReference>
<keyword evidence="5" id="KW-0732">Signal</keyword>
<dbReference type="GO" id="GO:0009966">
    <property type="term" value="P:regulation of signal transduction"/>
    <property type="evidence" value="ECO:0007669"/>
    <property type="project" value="InterPro"/>
</dbReference>
<gene>
    <name evidence="12" type="primary">E3</name>
    <name evidence="12" type="ORF">HAdVE_gp12</name>
</gene>
<evidence type="ECO:0000256" key="3">
    <source>
        <dbReference type="ARBA" id="ARBA00022553"/>
    </source>
</evidence>
<comment type="subcellular location">
    <subcellularLocation>
        <location evidence="1">Host membrane</location>
        <topology evidence="1">Single-pass membrane protein</topology>
    </subcellularLocation>
</comment>
<proteinExistence type="predicted"/>
<evidence type="ECO:0000256" key="11">
    <source>
        <dbReference type="SAM" id="Phobius"/>
    </source>
</evidence>
<keyword evidence="3" id="KW-0597">Phosphoprotein</keyword>
<name>A0A1U9AKZ5_ADE04</name>
<dbReference type="EMBL" id="KX384946">
    <property type="protein sequence ID" value="ANQ44091.1"/>
    <property type="molecule type" value="Genomic_DNA"/>
</dbReference>
<evidence type="ECO:0000256" key="9">
    <source>
        <dbReference type="ARBA" id="ARBA00023180"/>
    </source>
</evidence>
<dbReference type="Pfam" id="PF04834">
    <property type="entry name" value="Adeno_E3_14_5"/>
    <property type="match status" value="1"/>
</dbReference>